<sequence>MQIDIAKYLRNVRPMFRTVADDWERPIKRDDYLLNDYLNLLGTLGQLQTLTQAVNPNVPVTLRLDDAGVDTLYATGLVQFLLISLKQQWIHLMVLEPQDLQQFAKFPQRHLNHQFIGIDTMLLNSYHQRRQSDFAHAWRSYLKLGLNELHLDQATIDSAVTQLINQTN</sequence>
<protein>
    <submittedName>
        <fullName evidence="1">dUTPase</fullName>
    </submittedName>
</protein>
<dbReference type="EMBL" id="CP060724">
    <property type="protein sequence ID" value="QNN74774.1"/>
    <property type="molecule type" value="Genomic_DNA"/>
</dbReference>
<dbReference type="RefSeq" id="WP_187528609.1">
    <property type="nucleotide sequence ID" value="NZ_CP060724.1"/>
</dbReference>
<name>A0A7G9T3U9_9LACO</name>
<reference evidence="1 2" key="1">
    <citation type="submission" date="2020-08" db="EMBL/GenBank/DDBJ databases">
        <title>Genome sequence of Weissella diestrammenae KACC 16890T.</title>
        <authorList>
            <person name="Hyun D.-W."/>
            <person name="Bae J.-W."/>
        </authorList>
    </citation>
    <scope>NUCLEOTIDE SEQUENCE [LARGE SCALE GENOMIC DNA]</scope>
    <source>
        <strain evidence="1 2">KACC 16890</strain>
    </source>
</reference>
<proteinExistence type="predicted"/>
<gene>
    <name evidence="1" type="ORF">H9L19_04995</name>
</gene>
<keyword evidence="2" id="KW-1185">Reference proteome</keyword>
<accession>A0A7G9T3U9</accession>
<evidence type="ECO:0000313" key="1">
    <source>
        <dbReference type="EMBL" id="QNN74774.1"/>
    </source>
</evidence>
<organism evidence="1 2">
    <name type="scientific">Weissella diestrammenae</name>
    <dbReference type="NCBI Taxonomy" id="1162633"/>
    <lineage>
        <taxon>Bacteria</taxon>
        <taxon>Bacillati</taxon>
        <taxon>Bacillota</taxon>
        <taxon>Bacilli</taxon>
        <taxon>Lactobacillales</taxon>
        <taxon>Lactobacillaceae</taxon>
        <taxon>Weissella</taxon>
    </lineage>
</organism>
<dbReference type="KEGG" id="wdi:H9L19_04995"/>
<dbReference type="AlphaFoldDB" id="A0A7G9T3U9"/>
<dbReference type="Proteomes" id="UP000515800">
    <property type="component" value="Chromosome"/>
</dbReference>
<evidence type="ECO:0000313" key="2">
    <source>
        <dbReference type="Proteomes" id="UP000515800"/>
    </source>
</evidence>